<name>A0A7S1PJR4_9EUKA</name>
<evidence type="ECO:0000313" key="2">
    <source>
        <dbReference type="EMBL" id="CAD9083804.1"/>
    </source>
</evidence>
<proteinExistence type="predicted"/>
<gene>
    <name evidence="2" type="ORF">PCOS0759_LOCUS7058</name>
</gene>
<reference evidence="2" key="1">
    <citation type="submission" date="2021-01" db="EMBL/GenBank/DDBJ databases">
        <authorList>
            <person name="Corre E."/>
            <person name="Pelletier E."/>
            <person name="Niang G."/>
            <person name="Scheremetjew M."/>
            <person name="Finn R."/>
            <person name="Kale V."/>
            <person name="Holt S."/>
            <person name="Cochrane G."/>
            <person name="Meng A."/>
            <person name="Brown T."/>
            <person name="Cohen L."/>
        </authorList>
    </citation>
    <scope>NUCLEOTIDE SEQUENCE</scope>
    <source>
        <strain evidence="2">WS</strain>
    </source>
</reference>
<dbReference type="AlphaFoldDB" id="A0A7S1PJR4"/>
<evidence type="ECO:0000256" key="1">
    <source>
        <dbReference type="SAM" id="Phobius"/>
    </source>
</evidence>
<keyword evidence="1" id="KW-0472">Membrane</keyword>
<keyword evidence="1" id="KW-1133">Transmembrane helix</keyword>
<feature type="transmembrane region" description="Helical" evidence="1">
    <location>
        <begin position="99"/>
        <end position="119"/>
    </location>
</feature>
<keyword evidence="1" id="KW-0812">Transmembrane</keyword>
<organism evidence="2">
    <name type="scientific">Percolomonas cosmopolitus</name>
    <dbReference type="NCBI Taxonomy" id="63605"/>
    <lineage>
        <taxon>Eukaryota</taxon>
        <taxon>Discoba</taxon>
        <taxon>Heterolobosea</taxon>
        <taxon>Tetramitia</taxon>
        <taxon>Eutetramitia</taxon>
        <taxon>Percolomonadidae</taxon>
        <taxon>Percolomonas</taxon>
    </lineage>
</organism>
<accession>A0A7S1PJR4</accession>
<protein>
    <submittedName>
        <fullName evidence="2">Uncharacterized protein</fullName>
    </submittedName>
</protein>
<dbReference type="EMBL" id="HBGD01008582">
    <property type="protein sequence ID" value="CAD9083804.1"/>
    <property type="molecule type" value="Transcribed_RNA"/>
</dbReference>
<sequence>MVKRSLARRLQIALQKKGRVYSRKANNIGNQMRVACVNFAGQDVVKTIEERENKQIIIHEQASLITKYYVGSLPFQFDQLCVELKEFNQEIRKPLDMKMGYMGMWLYTIIVMIAMWYVATMVGRGFRMYGYRYADIDPKLEWKAVEYK</sequence>